<dbReference type="OrthoDB" id="9810967at2"/>
<dbReference type="InterPro" id="IPR037171">
    <property type="entry name" value="NagB/RpiA_transferase-like"/>
</dbReference>
<dbReference type="SUPFAM" id="SSF100950">
    <property type="entry name" value="NagB/RpiA/CoA transferase-like"/>
    <property type="match status" value="1"/>
</dbReference>
<evidence type="ECO:0000313" key="10">
    <source>
        <dbReference type="EMBL" id="EJF89391.1"/>
    </source>
</evidence>
<dbReference type="EMBL" id="AIMB01000008">
    <property type="protein sequence ID" value="EJF89391.1"/>
    <property type="molecule type" value="Genomic_DNA"/>
</dbReference>
<keyword evidence="7" id="KW-0378">Hydrolase</keyword>
<evidence type="ECO:0000256" key="2">
    <source>
        <dbReference type="ARBA" id="ARBA00002681"/>
    </source>
</evidence>
<dbReference type="STRING" id="1094558.ME5_01942"/>
<proteinExistence type="inferred from homology"/>
<dbReference type="GO" id="GO:0005975">
    <property type="term" value="P:carbohydrate metabolic process"/>
    <property type="evidence" value="ECO:0007669"/>
    <property type="project" value="UniProtKB-UniRule"/>
</dbReference>
<dbReference type="CDD" id="cd01400">
    <property type="entry name" value="6PGL"/>
    <property type="match status" value="1"/>
</dbReference>
<sequence>MSSMDLNRLNFDSPAALASALADRVAAELSLAIAERKQAVLAVSGGKTPELFFHYLAKIDIDWKNIIITLVDERYVPVTDERSNERLVRTHLLQHHAAKARFYGLYHQSITAELGAFSAASRINGLPQPFDVVMLGMGLDGHTASFFPGASRLSQAIDPNSRALILPIQAKNVSEPRLTLTLPIICHARFIALQIEGHDKREKFEEALQDGPETEMPIRAVLHNARHPIQVYWSPTEGDRSEPRGDTTHFDAITI</sequence>
<evidence type="ECO:0000313" key="11">
    <source>
        <dbReference type="Proteomes" id="UP000008952"/>
    </source>
</evidence>
<comment type="function">
    <text evidence="2 7">Hydrolysis of 6-phosphogluconolactone to 6-phosphogluconate.</text>
</comment>
<dbReference type="Proteomes" id="UP000008952">
    <property type="component" value="Unassembled WGS sequence"/>
</dbReference>
<evidence type="ECO:0000259" key="9">
    <source>
        <dbReference type="Pfam" id="PF01182"/>
    </source>
</evidence>
<reference evidence="10 11" key="1">
    <citation type="submission" date="2012-03" db="EMBL/GenBank/DDBJ databases">
        <title>The Genome Sequence of Bartonella tamiae Th239.</title>
        <authorList>
            <consortium name="The Broad Institute Genome Sequencing Platform"/>
            <consortium name="The Broad Institute Genome Sequencing Center for Infectious Disease"/>
            <person name="Feldgarden M."/>
            <person name="Kirby J."/>
            <person name="Kosoy M."/>
            <person name="Birtles R."/>
            <person name="Probert W.S."/>
            <person name="Chiaraviglio L."/>
            <person name="Young S.K."/>
            <person name="Zeng Q."/>
            <person name="Gargeya S."/>
            <person name="Fitzgerald M."/>
            <person name="Haas B."/>
            <person name="Abouelleil A."/>
            <person name="Alvarado L."/>
            <person name="Arachchi H.M."/>
            <person name="Berlin A."/>
            <person name="Chapman S.B."/>
            <person name="Gearin G."/>
            <person name="Goldberg J."/>
            <person name="Griggs A."/>
            <person name="Gujja S."/>
            <person name="Hansen M."/>
            <person name="Heiman D."/>
            <person name="Howarth C."/>
            <person name="Larimer J."/>
            <person name="Lui A."/>
            <person name="MacDonald P.J.P."/>
            <person name="McCowen C."/>
            <person name="Montmayeur A."/>
            <person name="Murphy C."/>
            <person name="Neiman D."/>
            <person name="Pearson M."/>
            <person name="Priest M."/>
            <person name="Roberts A."/>
            <person name="Saif S."/>
            <person name="Shea T."/>
            <person name="Sisk P."/>
            <person name="Stolte C."/>
            <person name="Sykes S."/>
            <person name="Wortman J."/>
            <person name="Nusbaum C."/>
            <person name="Birren B."/>
        </authorList>
    </citation>
    <scope>NUCLEOTIDE SEQUENCE [LARGE SCALE GENOMIC DNA]</scope>
    <source>
        <strain evidence="10 11">Th239</strain>
    </source>
</reference>
<comment type="pathway">
    <text evidence="3 7">Carbohydrate degradation; pentose phosphate pathway; D-ribulose 5-phosphate from D-glucose 6-phosphate (oxidative stage): step 2/3.</text>
</comment>
<feature type="region of interest" description="Disordered" evidence="8">
    <location>
        <begin position="234"/>
        <end position="255"/>
    </location>
</feature>
<dbReference type="PATRIC" id="fig|1094558.3.peg.2083"/>
<organism evidence="10 11">
    <name type="scientific">Bartonella tamiae Th239</name>
    <dbReference type="NCBI Taxonomy" id="1094558"/>
    <lineage>
        <taxon>Bacteria</taxon>
        <taxon>Pseudomonadati</taxon>
        <taxon>Pseudomonadota</taxon>
        <taxon>Alphaproteobacteria</taxon>
        <taxon>Hyphomicrobiales</taxon>
        <taxon>Bartonellaceae</taxon>
        <taxon>Bartonella</taxon>
    </lineage>
</organism>
<dbReference type="EC" id="3.1.1.31" evidence="5 7"/>
<evidence type="ECO:0000256" key="7">
    <source>
        <dbReference type="RuleBase" id="RU365095"/>
    </source>
</evidence>
<dbReference type="Pfam" id="PF01182">
    <property type="entry name" value="Glucosamine_iso"/>
    <property type="match status" value="1"/>
</dbReference>
<evidence type="ECO:0000256" key="1">
    <source>
        <dbReference type="ARBA" id="ARBA00000832"/>
    </source>
</evidence>
<name>J0QU23_9HYPH</name>
<dbReference type="RefSeq" id="WP_008040692.1">
    <property type="nucleotide sequence ID" value="NZ_JH725147.1"/>
</dbReference>
<comment type="catalytic activity">
    <reaction evidence="1 7">
        <text>6-phospho-D-glucono-1,5-lactone + H2O = 6-phospho-D-gluconate + H(+)</text>
        <dbReference type="Rhea" id="RHEA:12556"/>
        <dbReference type="ChEBI" id="CHEBI:15377"/>
        <dbReference type="ChEBI" id="CHEBI:15378"/>
        <dbReference type="ChEBI" id="CHEBI:57955"/>
        <dbReference type="ChEBI" id="CHEBI:58759"/>
        <dbReference type="EC" id="3.1.1.31"/>
    </reaction>
</comment>
<dbReference type="GO" id="GO:0017057">
    <property type="term" value="F:6-phosphogluconolactonase activity"/>
    <property type="evidence" value="ECO:0007669"/>
    <property type="project" value="UniProtKB-UniRule"/>
</dbReference>
<dbReference type="Gene3D" id="3.40.50.1360">
    <property type="match status" value="1"/>
</dbReference>
<dbReference type="InterPro" id="IPR006148">
    <property type="entry name" value="Glc/Gal-6P_isomerase"/>
</dbReference>
<dbReference type="HOGENOM" id="CLU_053947_2_1_5"/>
<feature type="compositionally biased region" description="Basic and acidic residues" evidence="8">
    <location>
        <begin position="237"/>
        <end position="249"/>
    </location>
</feature>
<dbReference type="GO" id="GO:0006098">
    <property type="term" value="P:pentose-phosphate shunt"/>
    <property type="evidence" value="ECO:0007669"/>
    <property type="project" value="UniProtKB-UniPathway"/>
</dbReference>
<dbReference type="AlphaFoldDB" id="J0QU23"/>
<comment type="caution">
    <text evidence="10">The sequence shown here is derived from an EMBL/GenBank/DDBJ whole genome shotgun (WGS) entry which is preliminary data.</text>
</comment>
<evidence type="ECO:0000256" key="5">
    <source>
        <dbReference type="ARBA" id="ARBA00013198"/>
    </source>
</evidence>
<dbReference type="InterPro" id="IPR039104">
    <property type="entry name" value="6PGL"/>
</dbReference>
<evidence type="ECO:0000256" key="4">
    <source>
        <dbReference type="ARBA" id="ARBA00010662"/>
    </source>
</evidence>
<comment type="similarity">
    <text evidence="4 7">Belongs to the glucosamine/galactosamine-6-phosphate isomerase family. 6-phosphogluconolactonase subfamily.</text>
</comment>
<dbReference type="UniPathway" id="UPA00115">
    <property type="reaction ID" value="UER00409"/>
</dbReference>
<evidence type="ECO:0000256" key="3">
    <source>
        <dbReference type="ARBA" id="ARBA00004961"/>
    </source>
</evidence>
<keyword evidence="11" id="KW-1185">Reference proteome</keyword>
<dbReference type="PANTHER" id="PTHR11054">
    <property type="entry name" value="6-PHOSPHOGLUCONOLACTONASE"/>
    <property type="match status" value="1"/>
</dbReference>
<dbReference type="NCBIfam" id="TIGR01198">
    <property type="entry name" value="pgl"/>
    <property type="match status" value="1"/>
</dbReference>
<dbReference type="eggNOG" id="COG0363">
    <property type="taxonomic scope" value="Bacteria"/>
</dbReference>
<dbReference type="InterPro" id="IPR005900">
    <property type="entry name" value="6-phosphogluconolactonase_DevB"/>
</dbReference>
<evidence type="ECO:0000256" key="8">
    <source>
        <dbReference type="SAM" id="MobiDB-lite"/>
    </source>
</evidence>
<feature type="domain" description="Glucosamine/galactosamine-6-phosphate isomerase" evidence="9">
    <location>
        <begin position="13"/>
        <end position="224"/>
    </location>
</feature>
<accession>J0QU23</accession>
<gene>
    <name evidence="7" type="primary">pgl</name>
    <name evidence="10" type="ORF">ME5_01942</name>
</gene>
<evidence type="ECO:0000256" key="6">
    <source>
        <dbReference type="ARBA" id="ARBA00020337"/>
    </source>
</evidence>
<dbReference type="PANTHER" id="PTHR11054:SF0">
    <property type="entry name" value="6-PHOSPHOGLUCONOLACTONASE"/>
    <property type="match status" value="1"/>
</dbReference>
<protein>
    <recommendedName>
        <fullName evidence="6 7">6-phosphogluconolactonase</fullName>
        <shortName evidence="7">6PGL</shortName>
        <ecNumber evidence="5 7">3.1.1.31</ecNumber>
    </recommendedName>
</protein>